<gene>
    <name evidence="1" type="ORF">AF333_23065</name>
    <name evidence="2" type="ORF">SAMN04487909_10180</name>
</gene>
<dbReference type="STRING" id="47500.AF333_23065"/>
<organism evidence="1 3">
    <name type="scientific">Aneurinibacillus migulanus</name>
    <name type="common">Bacillus migulanus</name>
    <dbReference type="NCBI Taxonomy" id="47500"/>
    <lineage>
        <taxon>Bacteria</taxon>
        <taxon>Bacillati</taxon>
        <taxon>Bacillota</taxon>
        <taxon>Bacilli</taxon>
        <taxon>Bacillales</taxon>
        <taxon>Paenibacillaceae</taxon>
        <taxon>Aneurinibacillus group</taxon>
        <taxon>Aneurinibacillus</taxon>
    </lineage>
</organism>
<accession>A0A0D1XBK2</accession>
<proteinExistence type="predicted"/>
<dbReference type="OrthoDB" id="2679536at2"/>
<dbReference type="AlphaFoldDB" id="A0A0D1XBK2"/>
<dbReference type="GeneID" id="42308008"/>
<dbReference type="EMBL" id="FNED01000001">
    <property type="protein sequence ID" value="SDH96982.1"/>
    <property type="molecule type" value="Genomic_DNA"/>
</dbReference>
<dbReference type="RefSeq" id="WP_043067815.1">
    <property type="nucleotide sequence ID" value="NZ_BJOA01000026.1"/>
</dbReference>
<dbReference type="Proteomes" id="UP000182836">
    <property type="component" value="Unassembled WGS sequence"/>
</dbReference>
<reference evidence="1 3" key="1">
    <citation type="submission" date="2015-07" db="EMBL/GenBank/DDBJ databases">
        <title>Fjat-14205 dsm 2895.</title>
        <authorList>
            <person name="Liu B."/>
            <person name="Wang J."/>
            <person name="Zhu Y."/>
            <person name="Liu G."/>
            <person name="Chen Q."/>
            <person name="Chen Z."/>
            <person name="Lan J."/>
            <person name="Che J."/>
            <person name="Ge C."/>
            <person name="Shi H."/>
            <person name="Pan Z."/>
            <person name="Liu X."/>
        </authorList>
    </citation>
    <scope>NUCLEOTIDE SEQUENCE [LARGE SCALE GENOMIC DNA]</scope>
    <source>
        <strain evidence="1 3">DSM 2895</strain>
    </source>
</reference>
<sequence>MTKKELKRFARQNPEFMTWANSQRQKVRSLARQRNYDLIVQEWEKSKQPKPVQRKIMAHQIAESMRDVQNFMQNVESVFSKIRALHGYAKNLKR</sequence>
<dbReference type="Proteomes" id="UP000037269">
    <property type="component" value="Unassembled WGS sequence"/>
</dbReference>
<evidence type="ECO:0000313" key="4">
    <source>
        <dbReference type="Proteomes" id="UP000182836"/>
    </source>
</evidence>
<keyword evidence="3" id="KW-1185">Reference proteome</keyword>
<protein>
    <submittedName>
        <fullName evidence="1">Uncharacterized protein</fullName>
    </submittedName>
</protein>
<name>A0A0D1XBK2_ANEMI</name>
<evidence type="ECO:0000313" key="1">
    <source>
        <dbReference type="EMBL" id="KON97882.1"/>
    </source>
</evidence>
<dbReference type="EMBL" id="LGUG01000004">
    <property type="protein sequence ID" value="KON97882.1"/>
    <property type="molecule type" value="Genomic_DNA"/>
</dbReference>
<reference evidence="2 4" key="2">
    <citation type="submission" date="2016-10" db="EMBL/GenBank/DDBJ databases">
        <authorList>
            <person name="de Groot N.N."/>
        </authorList>
    </citation>
    <scope>NUCLEOTIDE SEQUENCE [LARGE SCALE GENOMIC DNA]</scope>
    <source>
        <strain evidence="2 4">DSM 2895</strain>
    </source>
</reference>
<dbReference type="PATRIC" id="fig|47500.8.peg.3137"/>
<evidence type="ECO:0000313" key="2">
    <source>
        <dbReference type="EMBL" id="SDH96982.1"/>
    </source>
</evidence>
<evidence type="ECO:0000313" key="3">
    <source>
        <dbReference type="Proteomes" id="UP000037269"/>
    </source>
</evidence>